<gene>
    <name evidence="3" type="ORF">G1H10_10610</name>
</gene>
<feature type="region of interest" description="Disordered" evidence="1">
    <location>
        <begin position="32"/>
        <end position="115"/>
    </location>
</feature>
<feature type="signal peptide" evidence="2">
    <location>
        <begin position="1"/>
        <end position="29"/>
    </location>
</feature>
<dbReference type="EMBL" id="JAAGOA010000006">
    <property type="protein sequence ID" value="NEE00619.1"/>
    <property type="molecule type" value="Genomic_DNA"/>
</dbReference>
<feature type="chain" id="PRO_5038708683" evidence="2">
    <location>
        <begin position="30"/>
        <end position="115"/>
    </location>
</feature>
<protein>
    <submittedName>
        <fullName evidence="3">Uncharacterized protein</fullName>
    </submittedName>
</protein>
<dbReference type="AlphaFoldDB" id="A0A6L9S6C6"/>
<evidence type="ECO:0000256" key="1">
    <source>
        <dbReference type="SAM" id="MobiDB-lite"/>
    </source>
</evidence>
<organism evidence="3 4">
    <name type="scientific">Phytoactinopolyspora halotolerans</name>
    <dbReference type="NCBI Taxonomy" id="1981512"/>
    <lineage>
        <taxon>Bacteria</taxon>
        <taxon>Bacillati</taxon>
        <taxon>Actinomycetota</taxon>
        <taxon>Actinomycetes</taxon>
        <taxon>Jiangellales</taxon>
        <taxon>Jiangellaceae</taxon>
        <taxon>Phytoactinopolyspora</taxon>
    </lineage>
</organism>
<name>A0A6L9S6C6_9ACTN</name>
<accession>A0A6L9S6C6</accession>
<sequence>MKRTRKAVLALSTAGVIAVGGFAALPALAGGETAPATTVSDDDGATSPATADRDRPGQHGTMRHHGGEGRGMGEHMGDRDDHGMGIHMRDHHRDGSGDGSGHGPGAAECPFVTEE</sequence>
<reference evidence="3 4" key="1">
    <citation type="submission" date="2020-02" db="EMBL/GenBank/DDBJ databases">
        <authorList>
            <person name="Li X.-J."/>
            <person name="Han X.-M."/>
        </authorList>
    </citation>
    <scope>NUCLEOTIDE SEQUENCE [LARGE SCALE GENOMIC DNA]</scope>
    <source>
        <strain evidence="3 4">CCTCC AB 2017055</strain>
    </source>
</reference>
<feature type="compositionally biased region" description="Basic and acidic residues" evidence="1">
    <location>
        <begin position="65"/>
        <end position="96"/>
    </location>
</feature>
<dbReference type="RefSeq" id="WP_163736653.1">
    <property type="nucleotide sequence ID" value="NZ_JAAGOA010000006.1"/>
</dbReference>
<keyword evidence="2" id="KW-0732">Signal</keyword>
<evidence type="ECO:0000256" key="2">
    <source>
        <dbReference type="SAM" id="SignalP"/>
    </source>
</evidence>
<proteinExistence type="predicted"/>
<dbReference type="Proteomes" id="UP000475214">
    <property type="component" value="Unassembled WGS sequence"/>
</dbReference>
<comment type="caution">
    <text evidence="3">The sequence shown here is derived from an EMBL/GenBank/DDBJ whole genome shotgun (WGS) entry which is preliminary data.</text>
</comment>
<keyword evidence="4" id="KW-1185">Reference proteome</keyword>
<evidence type="ECO:0000313" key="3">
    <source>
        <dbReference type="EMBL" id="NEE00619.1"/>
    </source>
</evidence>
<evidence type="ECO:0000313" key="4">
    <source>
        <dbReference type="Proteomes" id="UP000475214"/>
    </source>
</evidence>